<dbReference type="EMBL" id="BPLQ01010013">
    <property type="protein sequence ID" value="GIY47808.1"/>
    <property type="molecule type" value="Genomic_DNA"/>
</dbReference>
<gene>
    <name evidence="1" type="ORF">CDAR_315641</name>
</gene>
<evidence type="ECO:0000313" key="1">
    <source>
        <dbReference type="EMBL" id="GIY47808.1"/>
    </source>
</evidence>
<proteinExistence type="predicted"/>
<comment type="caution">
    <text evidence="1">The sequence shown here is derived from an EMBL/GenBank/DDBJ whole genome shotgun (WGS) entry which is preliminary data.</text>
</comment>
<name>A0AAV4TUE5_9ARAC</name>
<reference evidence="1 2" key="1">
    <citation type="submission" date="2021-06" db="EMBL/GenBank/DDBJ databases">
        <title>Caerostris darwini draft genome.</title>
        <authorList>
            <person name="Kono N."/>
            <person name="Arakawa K."/>
        </authorList>
    </citation>
    <scope>NUCLEOTIDE SEQUENCE [LARGE SCALE GENOMIC DNA]</scope>
</reference>
<protein>
    <submittedName>
        <fullName evidence="1">Uncharacterized protein</fullName>
    </submittedName>
</protein>
<evidence type="ECO:0000313" key="2">
    <source>
        <dbReference type="Proteomes" id="UP001054837"/>
    </source>
</evidence>
<organism evidence="1 2">
    <name type="scientific">Caerostris darwini</name>
    <dbReference type="NCBI Taxonomy" id="1538125"/>
    <lineage>
        <taxon>Eukaryota</taxon>
        <taxon>Metazoa</taxon>
        <taxon>Ecdysozoa</taxon>
        <taxon>Arthropoda</taxon>
        <taxon>Chelicerata</taxon>
        <taxon>Arachnida</taxon>
        <taxon>Araneae</taxon>
        <taxon>Araneomorphae</taxon>
        <taxon>Entelegynae</taxon>
        <taxon>Araneoidea</taxon>
        <taxon>Araneidae</taxon>
        <taxon>Caerostris</taxon>
    </lineage>
</organism>
<sequence length="99" mass="11124">MKNYETEEAFSGLDDVRQKFKMAISSIAESAMGNNNNKRKTPSASNLPKTSMYKVIKELKNYKAFGIHGTRAELLVRTGSKVAEHHSECLSNVEMQKID</sequence>
<keyword evidence="2" id="KW-1185">Reference proteome</keyword>
<dbReference type="Proteomes" id="UP001054837">
    <property type="component" value="Unassembled WGS sequence"/>
</dbReference>
<accession>A0AAV4TUE5</accession>
<dbReference type="AlphaFoldDB" id="A0AAV4TUE5"/>